<dbReference type="PANTHER" id="PTHR36558:SF1">
    <property type="entry name" value="RESTRICTION ENDONUCLEASE DOMAIN-CONTAINING PROTEIN-RELATED"/>
    <property type="match status" value="1"/>
</dbReference>
<dbReference type="AlphaFoldDB" id="A0A939GA37"/>
<dbReference type="Pfam" id="PF05685">
    <property type="entry name" value="Uma2"/>
    <property type="match status" value="1"/>
</dbReference>
<dbReference type="EMBL" id="JAFMYU010000015">
    <property type="protein sequence ID" value="MBO0932867.1"/>
    <property type="molecule type" value="Genomic_DNA"/>
</dbReference>
<dbReference type="Proteomes" id="UP000664795">
    <property type="component" value="Unassembled WGS sequence"/>
</dbReference>
<sequence length="204" mass="23361">MAAITHLSQLDPNGTYSYADYLTWHIEQALEVIKGKIFPMAGPSRTHQKLSWRLTIVFDNYFKNHRCEAYAAPFDVRLYDRKKSQKADKDIYTIVQPDLCVICDLDKLDERGCLGAPDLIVEILSPGNSAREMKIKKDLYAETGVREYWIVDPVHETVTRYNMATEDTYDRPLIFVSNEVMPSAIFADFILNLEDLFPTAQVGS</sequence>
<dbReference type="InterPro" id="IPR011335">
    <property type="entry name" value="Restrct_endonuc-II-like"/>
</dbReference>
<keyword evidence="2" id="KW-0378">Hydrolase</keyword>
<reference evidence="2 3" key="1">
    <citation type="submission" date="2021-03" db="EMBL/GenBank/DDBJ databases">
        <title>Fibrella sp. HMF5036 genome sequencing and assembly.</title>
        <authorList>
            <person name="Kang H."/>
            <person name="Kim H."/>
            <person name="Bae S."/>
            <person name="Joh K."/>
        </authorList>
    </citation>
    <scope>NUCLEOTIDE SEQUENCE [LARGE SCALE GENOMIC DNA]</scope>
    <source>
        <strain evidence="2 3">HMF5036</strain>
    </source>
</reference>
<comment type="caution">
    <text evidence="2">The sequence shown here is derived from an EMBL/GenBank/DDBJ whole genome shotgun (WGS) entry which is preliminary data.</text>
</comment>
<keyword evidence="2" id="KW-0540">Nuclease</keyword>
<dbReference type="PANTHER" id="PTHR36558">
    <property type="entry name" value="GLR1098 PROTEIN"/>
    <property type="match status" value="1"/>
</dbReference>
<dbReference type="SUPFAM" id="SSF52980">
    <property type="entry name" value="Restriction endonuclease-like"/>
    <property type="match status" value="1"/>
</dbReference>
<dbReference type="Gene3D" id="3.90.1570.10">
    <property type="entry name" value="tt1808, chain A"/>
    <property type="match status" value="1"/>
</dbReference>
<organism evidence="2 3">
    <name type="scientific">Fibrella aquatilis</name>
    <dbReference type="NCBI Taxonomy" id="2817059"/>
    <lineage>
        <taxon>Bacteria</taxon>
        <taxon>Pseudomonadati</taxon>
        <taxon>Bacteroidota</taxon>
        <taxon>Cytophagia</taxon>
        <taxon>Cytophagales</taxon>
        <taxon>Spirosomataceae</taxon>
        <taxon>Fibrella</taxon>
    </lineage>
</organism>
<gene>
    <name evidence="2" type="ORF">J2I48_17790</name>
</gene>
<feature type="domain" description="Putative restriction endonuclease" evidence="1">
    <location>
        <begin position="20"/>
        <end position="193"/>
    </location>
</feature>
<dbReference type="GO" id="GO:0004519">
    <property type="term" value="F:endonuclease activity"/>
    <property type="evidence" value="ECO:0007669"/>
    <property type="project" value="UniProtKB-KW"/>
</dbReference>
<protein>
    <submittedName>
        <fullName evidence="2">Uma2 family endonuclease</fullName>
    </submittedName>
</protein>
<dbReference type="InterPro" id="IPR012296">
    <property type="entry name" value="Nuclease_put_TT1808"/>
</dbReference>
<evidence type="ECO:0000313" key="3">
    <source>
        <dbReference type="Proteomes" id="UP000664795"/>
    </source>
</evidence>
<dbReference type="CDD" id="cd06260">
    <property type="entry name" value="DUF820-like"/>
    <property type="match status" value="1"/>
</dbReference>
<dbReference type="RefSeq" id="WP_207336832.1">
    <property type="nucleotide sequence ID" value="NZ_JAFMYU010000015.1"/>
</dbReference>
<evidence type="ECO:0000313" key="2">
    <source>
        <dbReference type="EMBL" id="MBO0932867.1"/>
    </source>
</evidence>
<evidence type="ECO:0000259" key="1">
    <source>
        <dbReference type="Pfam" id="PF05685"/>
    </source>
</evidence>
<dbReference type="InterPro" id="IPR008538">
    <property type="entry name" value="Uma2"/>
</dbReference>
<keyword evidence="2" id="KW-0255">Endonuclease</keyword>
<proteinExistence type="predicted"/>
<accession>A0A939GA37</accession>
<keyword evidence="3" id="KW-1185">Reference proteome</keyword>
<name>A0A939GA37_9BACT</name>